<name>A0ABW6ZNX8_9HYPH</name>
<comment type="caution">
    <text evidence="1">The sequence shown here is derived from an EMBL/GenBank/DDBJ whole genome shotgun (WGS) entry which is preliminary data.</text>
</comment>
<organism evidence="1 2">
    <name type="scientific">Xanthobacter aminoxidans</name>
    <dbReference type="NCBI Taxonomy" id="186280"/>
    <lineage>
        <taxon>Bacteria</taxon>
        <taxon>Pseudomonadati</taxon>
        <taxon>Pseudomonadota</taxon>
        <taxon>Alphaproteobacteria</taxon>
        <taxon>Hyphomicrobiales</taxon>
        <taxon>Xanthobacteraceae</taxon>
        <taxon>Xanthobacter</taxon>
    </lineage>
</organism>
<protein>
    <submittedName>
        <fullName evidence="1">Uncharacterized protein</fullName>
    </submittedName>
</protein>
<evidence type="ECO:0000313" key="2">
    <source>
        <dbReference type="Proteomes" id="UP001604043"/>
    </source>
</evidence>
<proteinExistence type="predicted"/>
<gene>
    <name evidence="1" type="ORF">V5F30_25280</name>
</gene>
<dbReference type="EMBL" id="JBAFUR010000011">
    <property type="protein sequence ID" value="MFG1255550.1"/>
    <property type="molecule type" value="Genomic_DNA"/>
</dbReference>
<keyword evidence="2" id="KW-1185">Reference proteome</keyword>
<dbReference type="Proteomes" id="UP001604043">
    <property type="component" value="Unassembled WGS sequence"/>
</dbReference>
<sequence>MSRTPAEVVQLMLSAMSEMATQIEQMQSMFTDEDGAIANALDEYAEAEMAGRELIKALTAN</sequence>
<dbReference type="RefSeq" id="WP_394010301.1">
    <property type="nucleotide sequence ID" value="NZ_JBAFUR010000011.1"/>
</dbReference>
<reference evidence="1 2" key="1">
    <citation type="submission" date="2024-02" db="EMBL/GenBank/DDBJ databases">
        <title>Expansion and revision of Xanthobacter and proposal of Roseixanthobacter gen. nov.</title>
        <authorList>
            <person name="Soltysiak M.P.M."/>
            <person name="Jalihal A."/>
            <person name="Ory A."/>
            <person name="Chrisophersen C."/>
            <person name="Lee A.D."/>
            <person name="Boulton J."/>
            <person name="Springer M."/>
        </authorList>
    </citation>
    <scope>NUCLEOTIDE SEQUENCE [LARGE SCALE GENOMIC DNA]</scope>
    <source>
        <strain evidence="1 2">CB5</strain>
    </source>
</reference>
<evidence type="ECO:0000313" key="1">
    <source>
        <dbReference type="EMBL" id="MFG1255550.1"/>
    </source>
</evidence>
<accession>A0ABW6ZNX8</accession>